<dbReference type="Pfam" id="PF00728">
    <property type="entry name" value="Glyco_hydro_20"/>
    <property type="match status" value="1"/>
</dbReference>
<dbReference type="SUPFAM" id="SSF49299">
    <property type="entry name" value="PKD domain"/>
    <property type="match status" value="1"/>
</dbReference>
<accession>A0ABY2BMF4</accession>
<comment type="catalytic activity">
    <reaction evidence="1">
        <text>Hydrolysis of terminal non-reducing N-acetyl-D-hexosamine residues in N-acetyl-beta-D-hexosaminides.</text>
        <dbReference type="EC" id="3.2.1.52"/>
    </reaction>
</comment>
<dbReference type="InterPro" id="IPR017853">
    <property type="entry name" value="GH"/>
</dbReference>
<organism evidence="8 9">
    <name type="scientific">Kribbella orskensis</name>
    <dbReference type="NCBI Taxonomy" id="2512216"/>
    <lineage>
        <taxon>Bacteria</taxon>
        <taxon>Bacillati</taxon>
        <taxon>Actinomycetota</taxon>
        <taxon>Actinomycetes</taxon>
        <taxon>Propionibacteriales</taxon>
        <taxon>Kribbellaceae</taxon>
        <taxon>Kribbella</taxon>
    </lineage>
</organism>
<feature type="domain" description="PKD" evidence="7">
    <location>
        <begin position="601"/>
        <end position="662"/>
    </location>
</feature>
<dbReference type="InterPro" id="IPR025705">
    <property type="entry name" value="Beta_hexosaminidase_sua/sub"/>
</dbReference>
<evidence type="ECO:0000313" key="8">
    <source>
        <dbReference type="EMBL" id="TCO25601.1"/>
    </source>
</evidence>
<dbReference type="Gene3D" id="2.60.40.10">
    <property type="entry name" value="Immunoglobulins"/>
    <property type="match status" value="1"/>
</dbReference>
<dbReference type="Gene3D" id="3.30.379.10">
    <property type="entry name" value="Chitobiase/beta-hexosaminidase domain 2-like"/>
    <property type="match status" value="1"/>
</dbReference>
<keyword evidence="4" id="KW-0378">Hydrolase</keyword>
<gene>
    <name evidence="8" type="ORF">EV644_104105</name>
</gene>
<evidence type="ECO:0000256" key="6">
    <source>
        <dbReference type="SAM" id="SignalP"/>
    </source>
</evidence>
<dbReference type="EC" id="3.2.1.52" evidence="3"/>
<dbReference type="InterPro" id="IPR029018">
    <property type="entry name" value="Hex-like_dom2"/>
</dbReference>
<dbReference type="PRINTS" id="PR00738">
    <property type="entry name" value="GLHYDRLASE20"/>
</dbReference>
<dbReference type="CDD" id="cd00146">
    <property type="entry name" value="PKD"/>
    <property type="match status" value="1"/>
</dbReference>
<protein>
    <recommendedName>
        <fullName evidence="3">beta-N-acetylhexosaminidase</fullName>
        <ecNumber evidence="3">3.2.1.52</ecNumber>
    </recommendedName>
</protein>
<keyword evidence="9" id="KW-1185">Reference proteome</keyword>
<dbReference type="Proteomes" id="UP000295818">
    <property type="component" value="Unassembled WGS sequence"/>
</dbReference>
<evidence type="ECO:0000256" key="3">
    <source>
        <dbReference type="ARBA" id="ARBA00012663"/>
    </source>
</evidence>
<evidence type="ECO:0000256" key="4">
    <source>
        <dbReference type="ARBA" id="ARBA00022801"/>
    </source>
</evidence>
<dbReference type="Pfam" id="PF02838">
    <property type="entry name" value="Glyco_hydro_20b"/>
    <property type="match status" value="1"/>
</dbReference>
<dbReference type="SUPFAM" id="SSF51445">
    <property type="entry name" value="(Trans)glycosidases"/>
    <property type="match status" value="1"/>
</dbReference>
<dbReference type="InterPro" id="IPR015882">
    <property type="entry name" value="HEX_bac_N"/>
</dbReference>
<dbReference type="EMBL" id="SLWM01000004">
    <property type="protein sequence ID" value="TCO25601.1"/>
    <property type="molecule type" value="Genomic_DNA"/>
</dbReference>
<dbReference type="RefSeq" id="WP_158292809.1">
    <property type="nucleotide sequence ID" value="NZ_SLWM01000004.1"/>
</dbReference>
<dbReference type="InterPro" id="IPR013783">
    <property type="entry name" value="Ig-like_fold"/>
</dbReference>
<dbReference type="InterPro" id="IPR000601">
    <property type="entry name" value="PKD_dom"/>
</dbReference>
<dbReference type="PANTHER" id="PTHR22600:SF57">
    <property type="entry name" value="BETA-N-ACETYLHEXOSAMINIDASE"/>
    <property type="match status" value="1"/>
</dbReference>
<sequence>MALVARKRSLVGIAVLAAALAVATISAPATGAPLAAPAKATVAQVVPKPVSVTAGNGMFTLTRPARIVSDDAAVGNALAGYLRPATGYPLDVVTGAAQQGDIALRIGDPGTPGDEGYQLDVTTANAIVTAKTAHGLYNGVQTIRQLLPGWIDSPTGQVGPWQIPAVHIVDYPRYGYRGVMLDIARHFQPASAVKKLIDQVAAYKVNVLHLHVSDDQGFRIVIDGFPNLTEIGGQGSVGTGGRTMDPGGFWTQAEYRDVVAYAAAHFITVVPEVDSPGHNNAIIMSEYNDTANPLLDGNPQDINCSRNDPPVWNYTGAVGYSAMCPDSDNTWTILGTIIDQLTAMSPGPWYHLGGDEVPSTLLSHEQYAALVNRESGIVTDHGKTVMGWAEIAGEGTTPPAGSVAQYWSTSSGSGSGTVTARNAVAKGMKIVMSPANRTYLDMKYLAGSAGNVPPTLGLNWACSRGCDIDQFYNWEPEGHVTGVTDANIIGVEAPMWGETVVNLDNVDYMVFPRLLAIAEIGWSPKRGALPPAYADFQNRVAAQGVRLTLPDTNFYPTPKVPWHLDLRAARTAVGPGGQVSGALAYLSAPGRAASAITTTINWGDGTTSAGTLTGEAATPISVNGLYTIGGDHTYGAPGTYTVALTVSADNTAPVTTTLTVEV</sequence>
<evidence type="ECO:0000256" key="1">
    <source>
        <dbReference type="ARBA" id="ARBA00001231"/>
    </source>
</evidence>
<feature type="signal peptide" evidence="6">
    <location>
        <begin position="1"/>
        <end position="31"/>
    </location>
</feature>
<proteinExistence type="inferred from homology"/>
<dbReference type="PROSITE" id="PS50093">
    <property type="entry name" value="PKD"/>
    <property type="match status" value="1"/>
</dbReference>
<dbReference type="InterPro" id="IPR015883">
    <property type="entry name" value="Glyco_hydro_20_cat"/>
</dbReference>
<comment type="similarity">
    <text evidence="2">Belongs to the glycosyl hydrolase 20 family.</text>
</comment>
<evidence type="ECO:0000313" key="9">
    <source>
        <dbReference type="Proteomes" id="UP000295818"/>
    </source>
</evidence>
<comment type="caution">
    <text evidence="8">The sequence shown here is derived from an EMBL/GenBank/DDBJ whole genome shotgun (WGS) entry which is preliminary data.</text>
</comment>
<keyword evidence="6" id="KW-0732">Signal</keyword>
<dbReference type="PANTHER" id="PTHR22600">
    <property type="entry name" value="BETA-HEXOSAMINIDASE"/>
    <property type="match status" value="1"/>
</dbReference>
<dbReference type="SUPFAM" id="SSF55545">
    <property type="entry name" value="beta-N-acetylhexosaminidase-like domain"/>
    <property type="match status" value="1"/>
</dbReference>
<reference evidence="8 9" key="1">
    <citation type="journal article" date="2015" name="Stand. Genomic Sci.">
        <title>Genomic Encyclopedia of Bacterial and Archaeal Type Strains, Phase III: the genomes of soil and plant-associated and newly described type strains.</title>
        <authorList>
            <person name="Whitman W.B."/>
            <person name="Woyke T."/>
            <person name="Klenk H.P."/>
            <person name="Zhou Y."/>
            <person name="Lilburn T.G."/>
            <person name="Beck B.J."/>
            <person name="De Vos P."/>
            <person name="Vandamme P."/>
            <person name="Eisen J.A."/>
            <person name="Garrity G."/>
            <person name="Hugenholtz P."/>
            <person name="Kyrpides N.C."/>
        </authorList>
    </citation>
    <scope>NUCLEOTIDE SEQUENCE [LARGE SCALE GENOMIC DNA]</scope>
    <source>
        <strain evidence="8 9">VKM Ac-2538</strain>
    </source>
</reference>
<evidence type="ECO:0000256" key="5">
    <source>
        <dbReference type="ARBA" id="ARBA00023295"/>
    </source>
</evidence>
<dbReference type="Gene3D" id="3.20.20.80">
    <property type="entry name" value="Glycosidases"/>
    <property type="match status" value="1"/>
</dbReference>
<evidence type="ECO:0000256" key="2">
    <source>
        <dbReference type="ARBA" id="ARBA00006285"/>
    </source>
</evidence>
<name>A0ABY2BMF4_9ACTN</name>
<feature type="chain" id="PRO_5045817325" description="beta-N-acetylhexosaminidase" evidence="6">
    <location>
        <begin position="32"/>
        <end position="662"/>
    </location>
</feature>
<keyword evidence="5" id="KW-0326">Glycosidase</keyword>
<dbReference type="InterPro" id="IPR035986">
    <property type="entry name" value="PKD_dom_sf"/>
</dbReference>
<evidence type="ECO:0000259" key="7">
    <source>
        <dbReference type="PROSITE" id="PS50093"/>
    </source>
</evidence>